<accession>A0A1R2BIV0</accession>
<reference evidence="2 3" key="1">
    <citation type="submission" date="2016-11" db="EMBL/GenBank/DDBJ databases">
        <title>The macronuclear genome of Stentor coeruleus: a giant cell with tiny introns.</title>
        <authorList>
            <person name="Slabodnick M."/>
            <person name="Ruby J.G."/>
            <person name="Reiff S.B."/>
            <person name="Swart E.C."/>
            <person name="Gosai S."/>
            <person name="Prabakaran S."/>
            <person name="Witkowska E."/>
            <person name="Larue G.E."/>
            <person name="Fisher S."/>
            <person name="Freeman R.M."/>
            <person name="Gunawardena J."/>
            <person name="Chu W."/>
            <person name="Stover N.A."/>
            <person name="Gregory B.D."/>
            <person name="Nowacki M."/>
            <person name="Derisi J."/>
            <person name="Roy S.W."/>
            <person name="Marshall W.F."/>
            <person name="Sood P."/>
        </authorList>
    </citation>
    <scope>NUCLEOTIDE SEQUENCE [LARGE SCALE GENOMIC DNA]</scope>
    <source>
        <strain evidence="2">WM001</strain>
    </source>
</reference>
<comment type="caution">
    <text evidence="2">The sequence shown here is derived from an EMBL/GenBank/DDBJ whole genome shotgun (WGS) entry which is preliminary data.</text>
</comment>
<evidence type="ECO:0000313" key="2">
    <source>
        <dbReference type="EMBL" id="OMJ76696.1"/>
    </source>
</evidence>
<keyword evidence="3" id="KW-1185">Reference proteome</keyword>
<evidence type="ECO:0000256" key="1">
    <source>
        <dbReference type="SAM" id="Coils"/>
    </source>
</evidence>
<name>A0A1R2BIV0_9CILI</name>
<feature type="coiled-coil region" evidence="1">
    <location>
        <begin position="8"/>
        <end position="84"/>
    </location>
</feature>
<protein>
    <submittedName>
        <fullName evidence="2">Uncharacterized protein</fullName>
    </submittedName>
</protein>
<sequence length="612" mass="72293">MHQKLSSDDKLKSEVKELQKILEQADSKCKQLENEITKCNTIIQDKQAEIKQYEAALQSKQMSLDQASVRIKALESDINNIQASKPEFDNFKEIFKNPSSDEQVIMKTDASFLNSFLSNIETIIAVKLQNWIKSLYVIDTIEIWRPEKLFPINNDDALKLLVSNHCNEDTTEENIEEIIEKCKIELIKIAPADILVIIENASITIDEKQFIRNKWRELHDKAFYKFLEEIMESNQWNKFMVMTYQVERVGKIFTGNTENFVCVKQFTSFKSDREFDKDMQAFIQSKYKMCIIELDFSIEHQHMNYLKYKVENLLKEFDKENEKKICLVVVLSRRIDYPKAVPLYREWYQIMFDELETQNKELGAKDKRAQFKITDDLLKLSTKEIILRSDIFNFKENISYIIENALMKFNPVNYPVSDYDAYINCISINIYKEIELIELFESKVIDYFKNNSDLIEDWKKCIFTDKEICDQSRDAKSALFNYISSILEEGILKLVFQMEKAQAFSSYFYSSDDDISCILKDIWRMNFEKFCIEQNMKLQKLTSSNQIEKFKFALNFPFSTIEFKKISEFYATYSNSSLDKNAKENFKESLDKNSVTGKYIEYITEIQLMVNI</sequence>
<proteinExistence type="predicted"/>
<dbReference type="AlphaFoldDB" id="A0A1R2BIV0"/>
<dbReference type="EMBL" id="MPUH01000615">
    <property type="protein sequence ID" value="OMJ76696.1"/>
    <property type="molecule type" value="Genomic_DNA"/>
</dbReference>
<dbReference type="Proteomes" id="UP000187209">
    <property type="component" value="Unassembled WGS sequence"/>
</dbReference>
<organism evidence="2 3">
    <name type="scientific">Stentor coeruleus</name>
    <dbReference type="NCBI Taxonomy" id="5963"/>
    <lineage>
        <taxon>Eukaryota</taxon>
        <taxon>Sar</taxon>
        <taxon>Alveolata</taxon>
        <taxon>Ciliophora</taxon>
        <taxon>Postciliodesmatophora</taxon>
        <taxon>Heterotrichea</taxon>
        <taxon>Heterotrichida</taxon>
        <taxon>Stentoridae</taxon>
        <taxon>Stentor</taxon>
    </lineage>
</organism>
<keyword evidence="1" id="KW-0175">Coiled coil</keyword>
<evidence type="ECO:0000313" key="3">
    <source>
        <dbReference type="Proteomes" id="UP000187209"/>
    </source>
</evidence>
<gene>
    <name evidence="2" type="ORF">SteCoe_23855</name>
</gene>